<dbReference type="EMBL" id="FNCE01000006">
    <property type="protein sequence ID" value="SDG15861.1"/>
    <property type="molecule type" value="Genomic_DNA"/>
</dbReference>
<dbReference type="SUPFAM" id="SSF69047">
    <property type="entry name" value="Hypothetical protein YjbJ"/>
    <property type="match status" value="1"/>
</dbReference>
<organism evidence="4 5">
    <name type="scientific">Limimonas halophila</name>
    <dbReference type="NCBI Taxonomy" id="1082479"/>
    <lineage>
        <taxon>Bacteria</taxon>
        <taxon>Pseudomonadati</taxon>
        <taxon>Pseudomonadota</taxon>
        <taxon>Alphaproteobacteria</taxon>
        <taxon>Rhodospirillales</taxon>
        <taxon>Rhodovibrionaceae</taxon>
        <taxon>Limimonas</taxon>
    </lineage>
</organism>
<dbReference type="Pfam" id="PF05532">
    <property type="entry name" value="CsbD"/>
    <property type="match status" value="1"/>
</dbReference>
<feature type="domain" description="CsbD-like" evidence="3">
    <location>
        <begin position="5"/>
        <end position="56"/>
    </location>
</feature>
<accession>A0A1G7RYP7</accession>
<evidence type="ECO:0000256" key="2">
    <source>
        <dbReference type="SAM" id="MobiDB-lite"/>
    </source>
</evidence>
<dbReference type="RefSeq" id="WP_090020020.1">
    <property type="nucleotide sequence ID" value="NZ_FNCE01000006.1"/>
</dbReference>
<dbReference type="STRING" id="1082479.SAMN05216241_10651"/>
<protein>
    <submittedName>
        <fullName evidence="4">Uncharacterized conserved protein YjbJ, UPF0337 family</fullName>
    </submittedName>
</protein>
<dbReference type="Gene3D" id="1.10.1470.10">
    <property type="entry name" value="YjbJ"/>
    <property type="match status" value="1"/>
</dbReference>
<dbReference type="Proteomes" id="UP000199415">
    <property type="component" value="Unassembled WGS sequence"/>
</dbReference>
<reference evidence="4 5" key="1">
    <citation type="submission" date="2016-10" db="EMBL/GenBank/DDBJ databases">
        <authorList>
            <person name="de Groot N.N."/>
        </authorList>
    </citation>
    <scope>NUCLEOTIDE SEQUENCE [LARGE SCALE GENOMIC DNA]</scope>
    <source>
        <strain evidence="4 5">DSM 25584</strain>
    </source>
</reference>
<feature type="compositionally biased region" description="Basic and acidic residues" evidence="2">
    <location>
        <begin position="52"/>
        <end position="61"/>
    </location>
</feature>
<evidence type="ECO:0000313" key="5">
    <source>
        <dbReference type="Proteomes" id="UP000199415"/>
    </source>
</evidence>
<dbReference type="InterPro" id="IPR036629">
    <property type="entry name" value="YjbJ_sf"/>
</dbReference>
<feature type="region of interest" description="Disordered" evidence="2">
    <location>
        <begin position="31"/>
        <end position="61"/>
    </location>
</feature>
<keyword evidence="5" id="KW-1185">Reference proteome</keyword>
<gene>
    <name evidence="4" type="ORF">SAMN05216241_10651</name>
</gene>
<dbReference type="InterPro" id="IPR008462">
    <property type="entry name" value="CsbD"/>
</dbReference>
<sequence>MDTARIKGPFKQATGAAKRAIGRITGNKKLEAKGRAETTQGHVQEAAGTAKDAVRDAGDKK</sequence>
<proteinExistence type="inferred from homology"/>
<comment type="similarity">
    <text evidence="1">Belongs to the UPF0337 (CsbD) family.</text>
</comment>
<evidence type="ECO:0000256" key="1">
    <source>
        <dbReference type="ARBA" id="ARBA00009129"/>
    </source>
</evidence>
<evidence type="ECO:0000259" key="3">
    <source>
        <dbReference type="Pfam" id="PF05532"/>
    </source>
</evidence>
<evidence type="ECO:0000313" key="4">
    <source>
        <dbReference type="EMBL" id="SDG15861.1"/>
    </source>
</evidence>
<dbReference type="AlphaFoldDB" id="A0A1G7RYP7"/>
<name>A0A1G7RYP7_9PROT</name>
<dbReference type="OrthoDB" id="9796058at2"/>